<evidence type="ECO:0000256" key="2">
    <source>
        <dbReference type="SAM" id="MobiDB-lite"/>
    </source>
</evidence>
<reference evidence="3 4" key="1">
    <citation type="journal article" date="2015" name="Genome Announc.">
        <title>Genome Sequences of Two Pandoraea pnomenusa Isolates Recovered 11 Months Apart from a Cystic Fibrosis Patient.</title>
        <authorList>
            <person name="Ee R."/>
            <person name="Ambrose M."/>
            <person name="Lazenby J."/>
            <person name="Williams P."/>
            <person name="Chan K.G."/>
            <person name="Roddam L."/>
        </authorList>
    </citation>
    <scope>NUCLEOTIDE SEQUENCE [LARGE SCALE GENOMIC DNA]</scope>
    <source>
        <strain evidence="3 4">6399</strain>
    </source>
</reference>
<keyword evidence="4" id="KW-1185">Reference proteome</keyword>
<evidence type="ECO:0000256" key="1">
    <source>
        <dbReference type="SAM" id="Coils"/>
    </source>
</evidence>
<feature type="compositionally biased region" description="Pro residues" evidence="2">
    <location>
        <begin position="495"/>
        <end position="508"/>
    </location>
</feature>
<dbReference type="RefSeq" id="WP_039369306.1">
    <property type="nucleotide sequence ID" value="NZ_CP047385.1"/>
</dbReference>
<feature type="region of interest" description="Disordered" evidence="2">
    <location>
        <begin position="389"/>
        <end position="449"/>
    </location>
</feature>
<feature type="compositionally biased region" description="Polar residues" evidence="2">
    <location>
        <begin position="389"/>
        <end position="398"/>
    </location>
</feature>
<feature type="coiled-coil region" evidence="1">
    <location>
        <begin position="212"/>
        <end position="242"/>
    </location>
</feature>
<feature type="compositionally biased region" description="Acidic residues" evidence="2">
    <location>
        <begin position="431"/>
        <end position="441"/>
    </location>
</feature>
<organism evidence="3 4">
    <name type="scientific">Pandoraea fibrosis</name>
    <dbReference type="NCBI Taxonomy" id="1891094"/>
    <lineage>
        <taxon>Bacteria</taxon>
        <taxon>Pseudomonadati</taxon>
        <taxon>Pseudomonadota</taxon>
        <taxon>Betaproteobacteria</taxon>
        <taxon>Burkholderiales</taxon>
        <taxon>Burkholderiaceae</taxon>
        <taxon>Pandoraea</taxon>
    </lineage>
</organism>
<proteinExistence type="predicted"/>
<feature type="compositionally biased region" description="Basic and acidic residues" evidence="2">
    <location>
        <begin position="402"/>
        <end position="418"/>
    </location>
</feature>
<feature type="region of interest" description="Disordered" evidence="2">
    <location>
        <begin position="482"/>
        <end position="530"/>
    </location>
</feature>
<accession>A0ABX6HUK3</accession>
<evidence type="ECO:0000313" key="4">
    <source>
        <dbReference type="Proteomes" id="UP000035080"/>
    </source>
</evidence>
<protein>
    <submittedName>
        <fullName evidence="3">Uncharacterized protein</fullName>
    </submittedName>
</protein>
<evidence type="ECO:0000313" key="3">
    <source>
        <dbReference type="EMBL" id="QHF14548.1"/>
    </source>
</evidence>
<dbReference type="Proteomes" id="UP000035080">
    <property type="component" value="Chromosome"/>
</dbReference>
<keyword evidence="1" id="KW-0175">Coiled coil</keyword>
<dbReference type="EMBL" id="CP047385">
    <property type="protein sequence ID" value="QHF14548.1"/>
    <property type="molecule type" value="Genomic_DNA"/>
</dbReference>
<feature type="compositionally biased region" description="Pro residues" evidence="2">
    <location>
        <begin position="515"/>
        <end position="530"/>
    </location>
</feature>
<name>A0ABX6HUK3_9BURK</name>
<gene>
    <name evidence="3" type="ORF">PI93_019225</name>
</gene>
<sequence>MGTISAASGHVPVQMLSASWPKLPDDGNSFGSDFQRLGSVATSTLAPIGKAWQTYPARQRSDLENSGISLGRWCGERDRDLLAANRLKAHPLMPQCVGETLERWRTTYLDAIGKDVSFERDRSTAMQSMRNGIPLAVGSMPREARHYAKPFVRTFDVSPVRAQLTQIAPLHDEIRKLDATLQLLPEGEGKRIARGNRDDLVALRNAMVSLTLDAHERKRDELKVETRKLIALNDMAREAEREMSNGGADVPLRLSVRNGNWVLKPAASTSWFSKNKTRAANDAARLALLLGYPADQRVSLKMIRDRGFGAYEYSTVLNDARAAGQGNTRSWLATRALDIDMAKTAGSTVVDDVAKAFEHRPLGDTPEPAQEDDLFDENHYALLPLNTSERSEQAQASAQVHGEGDDAVSRRPVGEARTNRTFAAPAHDDTRFDEDESEEESTVPHFRAPDGAQYVRMTWDETSSASARRPRMPSAVRFAEALDVARSSDTQEGSPPLPSRALPPPPLRPTSLRSSPPPSFPPPPLPPIDE</sequence>